<dbReference type="EMBL" id="DQVR01000092">
    <property type="protein sequence ID" value="HIQ24240.1"/>
    <property type="molecule type" value="Genomic_DNA"/>
</dbReference>
<name>A0A833E8X2_9CREN</name>
<reference evidence="1" key="1">
    <citation type="journal article" date="2020" name="ISME J.">
        <title>Gammaproteobacteria mediating utilization of methyl-, sulfur- and petroleum organic compounds in deep ocean hydrothermal plumes.</title>
        <authorList>
            <person name="Zhou Z."/>
            <person name="Liu Y."/>
            <person name="Pan J."/>
            <person name="Cron B.R."/>
            <person name="Toner B.M."/>
            <person name="Anantharaman K."/>
            <person name="Breier J.A."/>
            <person name="Dick G.J."/>
            <person name="Li M."/>
        </authorList>
    </citation>
    <scope>NUCLEOTIDE SEQUENCE</scope>
    <source>
        <strain evidence="1">SZUA-1523</strain>
    </source>
</reference>
<proteinExistence type="predicted"/>
<gene>
    <name evidence="1" type="ORF">EYH50_04240</name>
</gene>
<organism evidence="1 2">
    <name type="scientific">Pyrodictium delaneyi</name>
    <dbReference type="NCBI Taxonomy" id="1273541"/>
    <lineage>
        <taxon>Archaea</taxon>
        <taxon>Thermoproteota</taxon>
        <taxon>Thermoprotei</taxon>
        <taxon>Desulfurococcales</taxon>
        <taxon>Pyrodictiaceae</taxon>
        <taxon>Pyrodictium</taxon>
    </lineage>
</organism>
<sequence length="363" mass="40191">MRILAALVYAESPILIRRRRSPRGFEAVKNSIPGSTLAGALLDVFSPGSEGYELVANGYAVADAYPVEKVNGKYRPSMPAPTATLTVKKVKEDLEPEVISCPLLGRSAREIYERLYSYWERMLGYYPVGIVKRIRQGTPIAPLLHYPIRDSDLKYCFAAKKVNVEPSDSYDSVAISPARGNAEKEMLFTYYALPRGTLFWTLISLPDEVEPPKELIKTRLGGGKSRGYGRVRIALKELDKGVLAALRGDMEKALHGSYAVYLWSSLPALPEIALPTLPQHGWSRFLNAPKLSVPSIPPGMLLAPEDYQPYWHRLQDLLAARVQGLAPPRGQAEPLSEENPVPATITHLADTIDTLARETTKKP</sequence>
<dbReference type="AlphaFoldDB" id="A0A833E8X2"/>
<accession>A0A833E8X2</accession>
<evidence type="ECO:0000313" key="1">
    <source>
        <dbReference type="EMBL" id="HIQ24240.1"/>
    </source>
</evidence>
<dbReference type="Proteomes" id="UP000600071">
    <property type="component" value="Unassembled WGS sequence"/>
</dbReference>
<evidence type="ECO:0000313" key="2">
    <source>
        <dbReference type="Proteomes" id="UP000600071"/>
    </source>
</evidence>
<protein>
    <submittedName>
        <fullName evidence="1">Uncharacterized protein</fullName>
    </submittedName>
</protein>
<comment type="caution">
    <text evidence="1">The sequence shown here is derived from an EMBL/GenBank/DDBJ whole genome shotgun (WGS) entry which is preliminary data.</text>
</comment>